<dbReference type="InterPro" id="IPR016047">
    <property type="entry name" value="M23ase_b-sheet_dom"/>
</dbReference>
<dbReference type="Pfam" id="PF01551">
    <property type="entry name" value="Peptidase_M23"/>
    <property type="match status" value="1"/>
</dbReference>
<organism evidence="3 4">
    <name type="scientific">Candidatus Manganitrophus noduliformans</name>
    <dbReference type="NCBI Taxonomy" id="2606439"/>
    <lineage>
        <taxon>Bacteria</taxon>
        <taxon>Pseudomonadati</taxon>
        <taxon>Nitrospirota</taxon>
        <taxon>Nitrospiria</taxon>
        <taxon>Candidatus Troglogloeales</taxon>
        <taxon>Candidatus Manganitrophaceae</taxon>
        <taxon>Candidatus Manganitrophus</taxon>
    </lineage>
</organism>
<feature type="domain" description="M23ase beta-sheet core" evidence="2">
    <location>
        <begin position="189"/>
        <end position="283"/>
    </location>
</feature>
<accession>A0A7X6IA87</accession>
<evidence type="ECO:0000313" key="4">
    <source>
        <dbReference type="Proteomes" id="UP000534783"/>
    </source>
</evidence>
<gene>
    <name evidence="3" type="ORF">MNODULE_06750</name>
</gene>
<evidence type="ECO:0000259" key="2">
    <source>
        <dbReference type="Pfam" id="PF01551"/>
    </source>
</evidence>
<dbReference type="InterPro" id="IPR050570">
    <property type="entry name" value="Cell_wall_metabolism_enzyme"/>
</dbReference>
<comment type="caution">
    <text evidence="3">The sequence shown here is derived from an EMBL/GenBank/DDBJ whole genome shotgun (WGS) entry which is preliminary data.</text>
</comment>
<dbReference type="AlphaFoldDB" id="A0A7X6IA87"/>
<dbReference type="RefSeq" id="WP_168058682.1">
    <property type="nucleotide sequence ID" value="NZ_VTOW01000001.1"/>
</dbReference>
<dbReference type="Gene3D" id="2.60.40.1590">
    <property type="entry name" value="Peptidoglycan hydrolase domains"/>
    <property type="match status" value="1"/>
</dbReference>
<sequence length="292" mass="31785">MPPQRLLNSPVRTIAFIILFLLFLSMPLQAQETAAPIQVKQGEIALITLTLESDIPSVVGKFLDQPIPFFRKNTDEYAAMIGIDLDQPVGLQPLTVTWQKGETTVRREIAIEVVSAAFATQSLKLPKGMVDLDPPTLARVQKEQARMKEIFDKSADQKLWEAAFIVPTEGKVAGTFGLRRIMNGQPRNPHTGEDIGAPLGAPVLASNGGKVILVGDFYFNGHSVIIDHGLGLFSMYFHLSETTVKEGETVIKGQAIGSVGQSGRATGPHLHWGVRLNGARVNPFSLIEKKLG</sequence>
<dbReference type="PANTHER" id="PTHR21666">
    <property type="entry name" value="PEPTIDASE-RELATED"/>
    <property type="match status" value="1"/>
</dbReference>
<proteinExistence type="predicted"/>
<feature type="chain" id="PRO_5031564297" evidence="1">
    <location>
        <begin position="31"/>
        <end position="292"/>
    </location>
</feature>
<dbReference type="EMBL" id="VTOW01000001">
    <property type="protein sequence ID" value="NKE70436.1"/>
    <property type="molecule type" value="Genomic_DNA"/>
</dbReference>
<dbReference type="Gene3D" id="2.70.70.10">
    <property type="entry name" value="Glucose Permease (Domain IIA)"/>
    <property type="match status" value="1"/>
</dbReference>
<dbReference type="PANTHER" id="PTHR21666:SF285">
    <property type="entry name" value="M23 FAMILY METALLOPEPTIDASE"/>
    <property type="match status" value="1"/>
</dbReference>
<feature type="signal peptide" evidence="1">
    <location>
        <begin position="1"/>
        <end position="30"/>
    </location>
</feature>
<evidence type="ECO:0000313" key="3">
    <source>
        <dbReference type="EMBL" id="NKE70436.1"/>
    </source>
</evidence>
<keyword evidence="4" id="KW-1185">Reference proteome</keyword>
<dbReference type="CDD" id="cd12797">
    <property type="entry name" value="M23_peptidase"/>
    <property type="match status" value="1"/>
</dbReference>
<name>A0A7X6IA87_9BACT</name>
<keyword evidence="1" id="KW-0732">Signal</keyword>
<reference evidence="3 4" key="1">
    <citation type="journal article" date="2020" name="Nature">
        <title>Bacterial chemolithoautotrophy via manganese oxidation.</title>
        <authorList>
            <person name="Yu H."/>
            <person name="Leadbetter J.R."/>
        </authorList>
    </citation>
    <scope>NUCLEOTIDE SEQUENCE [LARGE SCALE GENOMIC DNA]</scope>
    <source>
        <strain evidence="3 4">Mn-1</strain>
    </source>
</reference>
<dbReference type="Proteomes" id="UP000534783">
    <property type="component" value="Unassembled WGS sequence"/>
</dbReference>
<dbReference type="InterPro" id="IPR011055">
    <property type="entry name" value="Dup_hybrid_motif"/>
</dbReference>
<evidence type="ECO:0000256" key="1">
    <source>
        <dbReference type="SAM" id="SignalP"/>
    </source>
</evidence>
<dbReference type="SUPFAM" id="SSF51261">
    <property type="entry name" value="Duplicated hybrid motif"/>
    <property type="match status" value="1"/>
</dbReference>
<protein>
    <submittedName>
        <fullName evidence="3">M23 family metallopeptidase</fullName>
    </submittedName>
</protein>
<dbReference type="GO" id="GO:0004222">
    <property type="term" value="F:metalloendopeptidase activity"/>
    <property type="evidence" value="ECO:0007669"/>
    <property type="project" value="TreeGrafter"/>
</dbReference>